<evidence type="ECO:0000256" key="7">
    <source>
        <dbReference type="ARBA" id="ARBA00022676"/>
    </source>
</evidence>
<comment type="catalytic activity">
    <reaction evidence="15">
        <text>Preferential cleavage: (Ac)2-L-Lys-D-Ala-|-D-Ala. Also transpeptidation of peptidyl-alanyl moieties that are N-acyl substituents of D-alanine.</text>
        <dbReference type="EC" id="3.4.16.4"/>
    </reaction>
</comment>
<evidence type="ECO:0000256" key="15">
    <source>
        <dbReference type="ARBA" id="ARBA00034000"/>
    </source>
</evidence>
<sequence>MKRMRRWIRLIKHKPLRFFLYGFLLLFSGIVGSIITIYCYALILGPPDLDVAANTTYYSADGTKIGQEQGVETREWVELDAINPDVIDTTVQVEDKRFYHHHGFDSKRILAAGLKNIQSVSLEEGASTITQQYARNLFLTHEKTWRRKLKEAFYALRLELFYDKDTILEGYLNTIYYGHGIYGVEAASQFYFQKANTDLSLAEASLLVGIPNRPNDYSPILHLDQAKQRQENILDLLYKQGEISETAHFLATHEHLEIRESSNKDEHNLAPYYQDVVMEELKEILQMKEQNIRTAGFHVTTTLDIAAQNQLEKAKNEHLPDDTDMQVGAIAMNPVNGAIEALIGGADYQKSQFNRATQAKRMAGSTFKPFLYYAALSNGYTATTTLRSQPTTFILDDGSSYQPSNFNGYYADKEITLAQALAVSDNIYAVKTNLFLTPARLVKSAKKFGITSEMKAVPSLALGTASVSVREMVSAYSMLANGGKEVASYTVEKIETADGEVIYQHKKPTLKQELDPQATFILTQLMTGMFDSNLNGYMHVTGESIAPTLHHTYAGKSGTTASDSWMIGFSTDLVTGVWTGYDDNQALTKTKDKHAAKEIWASMMEAIHSNKEPSNFIAPSGIIAAYVDPISGGLATPYCDTSRLMYFVKGTEPRTYCSRHRTQE</sequence>
<reference evidence="20 21" key="1">
    <citation type="submission" date="2018-06" db="EMBL/GenBank/DDBJ databases">
        <title>Genomic Encyclopedia of Type Strains, Phase IV (KMG-IV): sequencing the most valuable type-strain genomes for metagenomic binning, comparative biology and taxonomic classification.</title>
        <authorList>
            <person name="Goeker M."/>
        </authorList>
    </citation>
    <scope>NUCLEOTIDE SEQUENCE [LARGE SCALE GENOMIC DNA]</scope>
    <source>
        <strain evidence="20 21">DSM 15140</strain>
    </source>
</reference>
<dbReference type="PANTHER" id="PTHR32282">
    <property type="entry name" value="BINDING PROTEIN TRANSPEPTIDASE, PUTATIVE-RELATED"/>
    <property type="match status" value="1"/>
</dbReference>
<keyword evidence="11" id="KW-0573">Peptidoglycan synthesis</keyword>
<dbReference type="GO" id="GO:0008955">
    <property type="term" value="F:peptidoglycan glycosyltransferase activity"/>
    <property type="evidence" value="ECO:0007669"/>
    <property type="project" value="UniProtKB-EC"/>
</dbReference>
<comment type="subcellular location">
    <subcellularLocation>
        <location evidence="1">Cell membrane</location>
    </subcellularLocation>
</comment>
<evidence type="ECO:0000256" key="1">
    <source>
        <dbReference type="ARBA" id="ARBA00004236"/>
    </source>
</evidence>
<dbReference type="NCBIfam" id="TIGR02074">
    <property type="entry name" value="PBP_1a_fam"/>
    <property type="match status" value="1"/>
</dbReference>
<comment type="similarity">
    <text evidence="3">In the N-terminal section; belongs to the glycosyltransferase 51 family.</text>
</comment>
<dbReference type="Pfam" id="PF00912">
    <property type="entry name" value="Transgly"/>
    <property type="match status" value="1"/>
</dbReference>
<evidence type="ECO:0000256" key="14">
    <source>
        <dbReference type="ARBA" id="ARBA00023316"/>
    </source>
</evidence>
<evidence type="ECO:0000256" key="13">
    <source>
        <dbReference type="ARBA" id="ARBA00023268"/>
    </source>
</evidence>
<dbReference type="AlphaFoldDB" id="A0A366EDX2"/>
<dbReference type="EMBL" id="QNRI01000002">
    <property type="protein sequence ID" value="RBP00513.1"/>
    <property type="molecule type" value="Genomic_DNA"/>
</dbReference>
<dbReference type="Proteomes" id="UP000252254">
    <property type="component" value="Unassembled WGS sequence"/>
</dbReference>
<evidence type="ECO:0000256" key="6">
    <source>
        <dbReference type="ARBA" id="ARBA00022670"/>
    </source>
</evidence>
<dbReference type="GO" id="GO:0006508">
    <property type="term" value="P:proteolysis"/>
    <property type="evidence" value="ECO:0007669"/>
    <property type="project" value="UniProtKB-KW"/>
</dbReference>
<accession>A0A366EDX2</accession>
<protein>
    <submittedName>
        <fullName evidence="20">1A family penicillin-binding protein</fullName>
    </submittedName>
</protein>
<evidence type="ECO:0000259" key="18">
    <source>
        <dbReference type="Pfam" id="PF00905"/>
    </source>
</evidence>
<dbReference type="GO" id="GO:0071555">
    <property type="term" value="P:cell wall organization"/>
    <property type="evidence" value="ECO:0007669"/>
    <property type="project" value="UniProtKB-KW"/>
</dbReference>
<dbReference type="GO" id="GO:0008658">
    <property type="term" value="F:penicillin binding"/>
    <property type="evidence" value="ECO:0007669"/>
    <property type="project" value="InterPro"/>
</dbReference>
<keyword evidence="5" id="KW-0121">Carboxypeptidase</keyword>
<dbReference type="SUPFAM" id="SSF53955">
    <property type="entry name" value="Lysozyme-like"/>
    <property type="match status" value="1"/>
</dbReference>
<dbReference type="Gene3D" id="3.40.710.10">
    <property type="entry name" value="DD-peptidase/beta-lactamase superfamily"/>
    <property type="match status" value="1"/>
</dbReference>
<evidence type="ECO:0000256" key="10">
    <source>
        <dbReference type="ARBA" id="ARBA00022960"/>
    </source>
</evidence>
<keyword evidence="21" id="KW-1185">Reference proteome</keyword>
<keyword evidence="7" id="KW-0328">Glycosyltransferase</keyword>
<dbReference type="SUPFAM" id="SSF56601">
    <property type="entry name" value="beta-lactamase/transpeptidase-like"/>
    <property type="match status" value="1"/>
</dbReference>
<keyword evidence="14" id="KW-0961">Cell wall biogenesis/degradation</keyword>
<feature type="transmembrane region" description="Helical" evidence="17">
    <location>
        <begin position="20"/>
        <end position="43"/>
    </location>
</feature>
<organism evidence="20 21">
    <name type="scientific">Paraliobacillus ryukyuensis</name>
    <dbReference type="NCBI Taxonomy" id="200904"/>
    <lineage>
        <taxon>Bacteria</taxon>
        <taxon>Bacillati</taxon>
        <taxon>Bacillota</taxon>
        <taxon>Bacilli</taxon>
        <taxon>Bacillales</taxon>
        <taxon>Bacillaceae</taxon>
        <taxon>Paraliobacillus</taxon>
    </lineage>
</organism>
<comment type="catalytic activity">
    <reaction evidence="16">
        <text>[GlcNAc-(1-&gt;4)-Mur2Ac(oyl-L-Ala-gamma-D-Glu-L-Lys-D-Ala-D-Ala)](n)-di-trans,octa-cis-undecaprenyl diphosphate + beta-D-GlcNAc-(1-&gt;4)-Mur2Ac(oyl-L-Ala-gamma-D-Glu-L-Lys-D-Ala-D-Ala)-di-trans,octa-cis-undecaprenyl diphosphate = [GlcNAc-(1-&gt;4)-Mur2Ac(oyl-L-Ala-gamma-D-Glu-L-Lys-D-Ala-D-Ala)](n+1)-di-trans,octa-cis-undecaprenyl diphosphate + di-trans,octa-cis-undecaprenyl diphosphate + H(+)</text>
        <dbReference type="Rhea" id="RHEA:23708"/>
        <dbReference type="Rhea" id="RHEA-COMP:9602"/>
        <dbReference type="Rhea" id="RHEA-COMP:9603"/>
        <dbReference type="ChEBI" id="CHEBI:15378"/>
        <dbReference type="ChEBI" id="CHEBI:58405"/>
        <dbReference type="ChEBI" id="CHEBI:60033"/>
        <dbReference type="ChEBI" id="CHEBI:78435"/>
        <dbReference type="EC" id="2.4.99.28"/>
    </reaction>
</comment>
<name>A0A366EDX2_9BACI</name>
<evidence type="ECO:0000256" key="5">
    <source>
        <dbReference type="ARBA" id="ARBA00022645"/>
    </source>
</evidence>
<keyword evidence="10" id="KW-0133">Cell shape</keyword>
<dbReference type="GO" id="GO:0008360">
    <property type="term" value="P:regulation of cell shape"/>
    <property type="evidence" value="ECO:0007669"/>
    <property type="project" value="UniProtKB-KW"/>
</dbReference>
<evidence type="ECO:0000256" key="3">
    <source>
        <dbReference type="ARBA" id="ARBA00007739"/>
    </source>
</evidence>
<comment type="similarity">
    <text evidence="2">In the C-terminal section; belongs to the transpeptidase family.</text>
</comment>
<evidence type="ECO:0000256" key="16">
    <source>
        <dbReference type="ARBA" id="ARBA00049902"/>
    </source>
</evidence>
<evidence type="ECO:0000256" key="9">
    <source>
        <dbReference type="ARBA" id="ARBA00022801"/>
    </source>
</evidence>
<evidence type="ECO:0000256" key="2">
    <source>
        <dbReference type="ARBA" id="ARBA00007090"/>
    </source>
</evidence>
<evidence type="ECO:0000313" key="21">
    <source>
        <dbReference type="Proteomes" id="UP000252254"/>
    </source>
</evidence>
<proteinExistence type="inferred from homology"/>
<comment type="caution">
    <text evidence="20">The sequence shown here is derived from an EMBL/GenBank/DDBJ whole genome shotgun (WGS) entry which is preliminary data.</text>
</comment>
<evidence type="ECO:0000256" key="12">
    <source>
        <dbReference type="ARBA" id="ARBA00023136"/>
    </source>
</evidence>
<dbReference type="STRING" id="200904.GCA_900168775_00549"/>
<dbReference type="GO" id="GO:0005886">
    <property type="term" value="C:plasma membrane"/>
    <property type="evidence" value="ECO:0007669"/>
    <property type="project" value="UniProtKB-SubCell"/>
</dbReference>
<keyword evidence="4" id="KW-1003">Cell membrane</keyword>
<keyword evidence="12 17" id="KW-0472">Membrane</keyword>
<dbReference type="InterPro" id="IPR050396">
    <property type="entry name" value="Glycosyltr_51/Transpeptidase"/>
</dbReference>
<feature type="domain" description="Penicillin-binding protein transpeptidase" evidence="18">
    <location>
        <begin position="328"/>
        <end position="604"/>
    </location>
</feature>
<evidence type="ECO:0000256" key="4">
    <source>
        <dbReference type="ARBA" id="ARBA00022475"/>
    </source>
</evidence>
<dbReference type="InterPro" id="IPR023346">
    <property type="entry name" value="Lysozyme-like_dom_sf"/>
</dbReference>
<dbReference type="InterPro" id="IPR001460">
    <property type="entry name" value="PCN-bd_Tpept"/>
</dbReference>
<dbReference type="Gene3D" id="1.10.3810.10">
    <property type="entry name" value="Biosynthetic peptidoglycan transglycosylase-like"/>
    <property type="match status" value="1"/>
</dbReference>
<dbReference type="InterPro" id="IPR012338">
    <property type="entry name" value="Beta-lactam/transpept-like"/>
</dbReference>
<keyword evidence="8" id="KW-0808">Transferase</keyword>
<dbReference type="GO" id="GO:0030288">
    <property type="term" value="C:outer membrane-bounded periplasmic space"/>
    <property type="evidence" value="ECO:0007669"/>
    <property type="project" value="TreeGrafter"/>
</dbReference>
<dbReference type="InterPro" id="IPR036950">
    <property type="entry name" value="PBP_transglycosylase"/>
</dbReference>
<dbReference type="GO" id="GO:0009252">
    <property type="term" value="P:peptidoglycan biosynthetic process"/>
    <property type="evidence" value="ECO:0007669"/>
    <property type="project" value="UniProtKB-KW"/>
</dbReference>
<evidence type="ECO:0000259" key="19">
    <source>
        <dbReference type="Pfam" id="PF00912"/>
    </source>
</evidence>
<keyword evidence="17" id="KW-1133">Transmembrane helix</keyword>
<evidence type="ECO:0000256" key="8">
    <source>
        <dbReference type="ARBA" id="ARBA00022679"/>
    </source>
</evidence>
<feature type="domain" description="Glycosyl transferase family 51" evidence="19">
    <location>
        <begin position="63"/>
        <end position="235"/>
    </location>
</feature>
<keyword evidence="6" id="KW-0645">Protease</keyword>
<dbReference type="GO" id="GO:0009002">
    <property type="term" value="F:serine-type D-Ala-D-Ala carboxypeptidase activity"/>
    <property type="evidence" value="ECO:0007669"/>
    <property type="project" value="UniProtKB-EC"/>
</dbReference>
<dbReference type="Pfam" id="PF00905">
    <property type="entry name" value="Transpeptidase"/>
    <property type="match status" value="1"/>
</dbReference>
<keyword evidence="13" id="KW-0511">Multifunctional enzyme</keyword>
<dbReference type="InterPro" id="IPR001264">
    <property type="entry name" value="Glyco_trans_51"/>
</dbReference>
<evidence type="ECO:0000256" key="17">
    <source>
        <dbReference type="SAM" id="Phobius"/>
    </source>
</evidence>
<dbReference type="FunFam" id="1.10.3810.10:FF:000001">
    <property type="entry name" value="Penicillin-binding protein 1A"/>
    <property type="match status" value="1"/>
</dbReference>
<keyword evidence="9" id="KW-0378">Hydrolase</keyword>
<gene>
    <name evidence="20" type="ORF">DES48_102277</name>
</gene>
<evidence type="ECO:0000256" key="11">
    <source>
        <dbReference type="ARBA" id="ARBA00022984"/>
    </source>
</evidence>
<dbReference type="RefSeq" id="WP_245911293.1">
    <property type="nucleotide sequence ID" value="NZ_BAABQN010000002.1"/>
</dbReference>
<dbReference type="PANTHER" id="PTHR32282:SF11">
    <property type="entry name" value="PENICILLIN-BINDING PROTEIN 1B"/>
    <property type="match status" value="1"/>
</dbReference>
<evidence type="ECO:0000313" key="20">
    <source>
        <dbReference type="EMBL" id="RBP00513.1"/>
    </source>
</evidence>
<keyword evidence="17" id="KW-0812">Transmembrane</keyword>